<dbReference type="PANTHER" id="PTHR43229:SF2">
    <property type="entry name" value="NODULATION PROTEIN J"/>
    <property type="match status" value="1"/>
</dbReference>
<dbReference type="InterPro" id="IPR051784">
    <property type="entry name" value="Nod_factor_ABC_transporter"/>
</dbReference>
<dbReference type="STRING" id="1802040.A3C28_00805"/>
<dbReference type="Proteomes" id="UP000178597">
    <property type="component" value="Unassembled WGS sequence"/>
</dbReference>
<evidence type="ECO:0000313" key="4">
    <source>
        <dbReference type="Proteomes" id="UP000178597"/>
    </source>
</evidence>
<name>A0A1F7H3I0_9BACT</name>
<keyword evidence="1" id="KW-0812">Transmembrane</keyword>
<evidence type="ECO:0000256" key="1">
    <source>
        <dbReference type="SAM" id="Phobius"/>
    </source>
</evidence>
<feature type="transmembrane region" description="Helical" evidence="1">
    <location>
        <begin position="226"/>
        <end position="245"/>
    </location>
</feature>
<reference evidence="3 4" key="1">
    <citation type="journal article" date="2016" name="Nat. Commun.">
        <title>Thousands of microbial genomes shed light on interconnected biogeochemical processes in an aquifer system.</title>
        <authorList>
            <person name="Anantharaman K."/>
            <person name="Brown C.T."/>
            <person name="Hug L.A."/>
            <person name="Sharon I."/>
            <person name="Castelle C.J."/>
            <person name="Probst A.J."/>
            <person name="Thomas B.C."/>
            <person name="Singh A."/>
            <person name="Wilkins M.J."/>
            <person name="Karaoz U."/>
            <person name="Brodie E.L."/>
            <person name="Williams K.H."/>
            <person name="Hubbard S.S."/>
            <person name="Banfield J.F."/>
        </authorList>
    </citation>
    <scope>NUCLEOTIDE SEQUENCE [LARGE SCALE GENOMIC DNA]</scope>
</reference>
<feature type="transmembrane region" description="Helical" evidence="1">
    <location>
        <begin position="52"/>
        <end position="70"/>
    </location>
</feature>
<feature type="domain" description="ABC transmembrane type-2" evidence="2">
    <location>
        <begin position="22"/>
        <end position="248"/>
    </location>
</feature>
<accession>A0A1F7H3I0</accession>
<comment type="caution">
    <text evidence="3">The sequence shown here is derived from an EMBL/GenBank/DDBJ whole genome shotgun (WGS) entry which is preliminary data.</text>
</comment>
<gene>
    <name evidence="3" type="ORF">A3C28_00805</name>
</gene>
<dbReference type="PANTHER" id="PTHR43229">
    <property type="entry name" value="NODULATION PROTEIN J"/>
    <property type="match status" value="1"/>
</dbReference>
<organism evidence="3 4">
    <name type="scientific">Candidatus Roizmanbacteria bacterium RIFCSPHIGHO2_02_FULL_39_9</name>
    <dbReference type="NCBI Taxonomy" id="1802040"/>
    <lineage>
        <taxon>Bacteria</taxon>
        <taxon>Candidatus Roizmaniibacteriota</taxon>
    </lineage>
</organism>
<proteinExistence type="predicted"/>
<dbReference type="PROSITE" id="PS51012">
    <property type="entry name" value="ABC_TM2"/>
    <property type="match status" value="1"/>
</dbReference>
<evidence type="ECO:0000313" key="3">
    <source>
        <dbReference type="EMBL" id="OGK25809.1"/>
    </source>
</evidence>
<evidence type="ECO:0000259" key="2">
    <source>
        <dbReference type="PROSITE" id="PS51012"/>
    </source>
</evidence>
<feature type="transmembrane region" description="Helical" evidence="1">
    <location>
        <begin position="27"/>
        <end position="46"/>
    </location>
</feature>
<dbReference type="AlphaFoldDB" id="A0A1F7H3I0"/>
<feature type="transmembrane region" description="Helical" evidence="1">
    <location>
        <begin position="102"/>
        <end position="129"/>
    </location>
</feature>
<dbReference type="InterPro" id="IPR047817">
    <property type="entry name" value="ABC2_TM_bact-type"/>
</dbReference>
<feature type="transmembrane region" description="Helical" evidence="1">
    <location>
        <begin position="172"/>
        <end position="190"/>
    </location>
</feature>
<keyword evidence="1" id="KW-1133">Transmembrane helix</keyword>
<protein>
    <recommendedName>
        <fullName evidence="2">ABC transmembrane type-2 domain-containing protein</fullName>
    </recommendedName>
</protein>
<sequence>MKLHRLIAINLRFFYNLRRSYDRLSDVFYWPALDLFIWGLTSSFFVSIAPEFPNLIFSILAGQILWIFLWRGQYEISVNLLEDLWNRNLINIFVSPLKFSEWIAALVIHGILKAFISFLFAALFAFFLYKTNIFSFGFSMIPFMILLIMTGWTIGFFVAALILRYGTKVQTLAWTLGGLFGPFSAIYYPVSILPDWGRFIAAFVPSSYVFEGMREVINKGQLNTHLLLVSFILNLIYLILALFFLSRSFRKVLEKGLVKVY</sequence>
<keyword evidence="1" id="KW-0472">Membrane</keyword>
<feature type="transmembrane region" description="Helical" evidence="1">
    <location>
        <begin position="141"/>
        <end position="163"/>
    </location>
</feature>
<dbReference type="EMBL" id="MFZP01000059">
    <property type="protein sequence ID" value="OGK25809.1"/>
    <property type="molecule type" value="Genomic_DNA"/>
</dbReference>